<evidence type="ECO:0000256" key="7">
    <source>
        <dbReference type="SAM" id="MobiDB-lite"/>
    </source>
</evidence>
<dbReference type="AlphaFoldDB" id="W1NG25"/>
<dbReference type="InterPro" id="IPR018326">
    <property type="entry name" value="Rad4_beta-hairpin_dom1"/>
</dbReference>
<organism evidence="11 12">
    <name type="scientific">Amborella trichopoda</name>
    <dbReference type="NCBI Taxonomy" id="13333"/>
    <lineage>
        <taxon>Eukaryota</taxon>
        <taxon>Viridiplantae</taxon>
        <taxon>Streptophyta</taxon>
        <taxon>Embryophyta</taxon>
        <taxon>Tracheophyta</taxon>
        <taxon>Spermatophyta</taxon>
        <taxon>Magnoliopsida</taxon>
        <taxon>Amborellales</taxon>
        <taxon>Amborellaceae</taxon>
        <taxon>Amborella</taxon>
    </lineage>
</organism>
<evidence type="ECO:0008006" key="13">
    <source>
        <dbReference type="Google" id="ProtNLM"/>
    </source>
</evidence>
<proteinExistence type="inferred from homology"/>
<dbReference type="SMART" id="SM01031">
    <property type="entry name" value="BHD_2"/>
    <property type="match status" value="1"/>
</dbReference>
<dbReference type="GO" id="GO:0006289">
    <property type="term" value="P:nucleotide-excision repair"/>
    <property type="evidence" value="ECO:0000318"/>
    <property type="project" value="GO_Central"/>
</dbReference>
<name>W1NG25_AMBTC</name>
<evidence type="ECO:0000259" key="9">
    <source>
        <dbReference type="SMART" id="SM01031"/>
    </source>
</evidence>
<sequence length="918" mass="102066">MQLRNKLKAEALETHSEGQQSLTDDVGGVFGGRLVGEGNQEREISQGDFNSKCEVHEGLDWEDGNISFSNTEVPCIPETLEQEVIVEFSGTPSSAKRQNVRRISAIDKELVELVHKVHLLCLLARGRLVDAACDDPLIQASLLSLLPPHLLKISEVQKLTADLLVPLVEWFRANFHVRNESIEKMPFKESLAAAIETREGTPEEVAALSVALFRALNLSTRFLAMLDVTSLKPDADQAVYSSPEADDSVKGRTFNSSRPIANLGDVFAKLSPQASLHKRKLNEDIGLTSPQNEGKHIKENDTSSKDKRTGYKSSDAHSCNLETNHFKVSKRKGDVEFELQMEMALSATAAGVFESKVEQEMQQKPHSSSTTNSKLNIKEKKLKSEVISERNSFAVWSRKMGPPLYWAEVYCNGETLSGRWVHVDAANSIVDGEHKVEAAVAACRRSLRYVVAFSGRGAKDVTRRYCMRWYTIASQRIDSEWWSAVLSPLKELESRAGGSNVMHLDVPLTDNAVEVKEGSGRACVSPEAHLKEGSGRVCVSPEAHHIEENSEALKEKTPQDIFSSADGLGAGVSRHASSSINIEPVSRGALEDMELETRALTEPLPSNQLAYKNHPLYTIERWLTRYQVLYPKGPVLGYCSGHPVYPRICVQTLHTKERWLCEGLQVKENESPAKVVKRSRKVNKVHTSEHGSTVDGGEGTIALYGKWQTEVLNLPPAVDGMVPKNERGQVDVWSEKCLPPGTVHLRFPRLVPVAKRLGVDFAPAMVGFEFRNGCSIPVYEGIVACAEFKDAILEAYAEVEERREEEEKKRMEAQALTRWYQLLFSFITRQRLKRSYETPSSSQVPINATIPNVGDDPCASSQSEANAMQHHNQRGGQIANDLEEHEHSFPLENESYDGESCVRTKRCACGFSIQVEEL</sequence>
<comment type="subcellular location">
    <subcellularLocation>
        <location evidence="1">Nucleus</location>
    </subcellularLocation>
</comment>
<dbReference type="EMBL" id="KI397513">
    <property type="protein sequence ID" value="ERM94149.1"/>
    <property type="molecule type" value="Genomic_DNA"/>
</dbReference>
<accession>W1NG25</accession>
<keyword evidence="3" id="KW-0227">DNA damage</keyword>
<dbReference type="SMART" id="SM01032">
    <property type="entry name" value="BHD_3"/>
    <property type="match status" value="1"/>
</dbReference>
<dbReference type="GO" id="GO:0071942">
    <property type="term" value="C:XPC complex"/>
    <property type="evidence" value="ECO:0000318"/>
    <property type="project" value="GO_Central"/>
</dbReference>
<dbReference type="STRING" id="13333.W1NG25"/>
<dbReference type="GO" id="GO:0003697">
    <property type="term" value="F:single-stranded DNA binding"/>
    <property type="evidence" value="ECO:0000318"/>
    <property type="project" value="GO_Central"/>
</dbReference>
<evidence type="ECO:0000256" key="5">
    <source>
        <dbReference type="ARBA" id="ARBA00023242"/>
    </source>
</evidence>
<dbReference type="Pfam" id="PF10405">
    <property type="entry name" value="BHD_3"/>
    <property type="match status" value="1"/>
</dbReference>
<dbReference type="Pfam" id="PF10404">
    <property type="entry name" value="BHD_2"/>
    <property type="match status" value="1"/>
</dbReference>
<dbReference type="Gene3D" id="3.30.70.2460">
    <property type="entry name" value="Rad4, beta-hairpin domain BHD3"/>
    <property type="match status" value="1"/>
</dbReference>
<reference evidence="12" key="1">
    <citation type="journal article" date="2013" name="Science">
        <title>The Amborella genome and the evolution of flowering plants.</title>
        <authorList>
            <consortium name="Amborella Genome Project"/>
        </authorList>
    </citation>
    <scope>NUCLEOTIDE SEQUENCE [LARGE SCALE GENOMIC DNA]</scope>
</reference>
<feature type="region of interest" description="Disordered" evidence="7">
    <location>
        <begin position="1"/>
        <end position="23"/>
    </location>
</feature>
<keyword evidence="12" id="KW-1185">Reference proteome</keyword>
<dbReference type="HOGENOM" id="CLU_012473_0_0_1"/>
<dbReference type="InterPro" id="IPR018328">
    <property type="entry name" value="Rad4_beta-hairpin_dom3"/>
</dbReference>
<keyword evidence="6" id="KW-0175">Coiled coil</keyword>
<evidence type="ECO:0000256" key="3">
    <source>
        <dbReference type="ARBA" id="ARBA00022763"/>
    </source>
</evidence>
<feature type="domain" description="Rad4 beta-hairpin" evidence="9">
    <location>
        <begin position="653"/>
        <end position="715"/>
    </location>
</feature>
<dbReference type="Gramene" id="ERM94149">
    <property type="protein sequence ID" value="ERM94149"/>
    <property type="gene ID" value="AMTR_s00010p00163020"/>
</dbReference>
<dbReference type="InterPro" id="IPR018327">
    <property type="entry name" value="BHD_2"/>
</dbReference>
<dbReference type="GO" id="GO:0003684">
    <property type="term" value="F:damaged DNA binding"/>
    <property type="evidence" value="ECO:0000318"/>
    <property type="project" value="GO_Central"/>
</dbReference>
<dbReference type="InterPro" id="IPR036985">
    <property type="entry name" value="Transglutaminase-like_sf"/>
</dbReference>
<dbReference type="Pfam" id="PF10403">
    <property type="entry name" value="BHD_1"/>
    <property type="match status" value="1"/>
</dbReference>
<feature type="compositionally biased region" description="Polar residues" evidence="7">
    <location>
        <begin position="841"/>
        <end position="850"/>
    </location>
</feature>
<evidence type="ECO:0000256" key="1">
    <source>
        <dbReference type="ARBA" id="ARBA00004123"/>
    </source>
</evidence>
<dbReference type="FunFam" id="3.30.70.2460:FF:000001">
    <property type="entry name" value="DNA repair protein Rad4 family"/>
    <property type="match status" value="1"/>
</dbReference>
<dbReference type="OMA" id="WVHIDAV"/>
<dbReference type="PANTHER" id="PTHR12135:SF0">
    <property type="entry name" value="DNA REPAIR PROTEIN COMPLEMENTING XP-C CELLS"/>
    <property type="match status" value="1"/>
</dbReference>
<evidence type="ECO:0000313" key="11">
    <source>
        <dbReference type="EMBL" id="ERM94149.1"/>
    </source>
</evidence>
<feature type="region of interest" description="Disordered" evidence="7">
    <location>
        <begin position="841"/>
        <end position="874"/>
    </location>
</feature>
<feature type="compositionally biased region" description="Polar residues" evidence="7">
    <location>
        <begin position="859"/>
        <end position="870"/>
    </location>
</feature>
<feature type="coiled-coil region" evidence="6">
    <location>
        <begin position="789"/>
        <end position="816"/>
    </location>
</feature>
<dbReference type="InterPro" id="IPR038765">
    <property type="entry name" value="Papain-like_cys_pep_sf"/>
</dbReference>
<gene>
    <name evidence="11" type="ORF">AMTR_s00010p00163020</name>
</gene>
<protein>
    <recommendedName>
        <fullName evidence="13">Rad4 beta-hairpin domain-containing protein</fullName>
    </recommendedName>
</protein>
<keyword evidence="4" id="KW-0234">DNA repair</keyword>
<feature type="compositionally biased region" description="Basic and acidic residues" evidence="7">
    <location>
        <begin position="7"/>
        <end position="16"/>
    </location>
</feature>
<evidence type="ECO:0000313" key="12">
    <source>
        <dbReference type="Proteomes" id="UP000017836"/>
    </source>
</evidence>
<dbReference type="GO" id="GO:0006298">
    <property type="term" value="P:mismatch repair"/>
    <property type="evidence" value="ECO:0000318"/>
    <property type="project" value="GO_Central"/>
</dbReference>
<evidence type="ECO:0000259" key="8">
    <source>
        <dbReference type="SMART" id="SM01030"/>
    </source>
</evidence>
<feature type="region of interest" description="Disordered" evidence="7">
    <location>
        <begin position="283"/>
        <end position="316"/>
    </location>
</feature>
<dbReference type="SMART" id="SM01030">
    <property type="entry name" value="BHD_1"/>
    <property type="match status" value="1"/>
</dbReference>
<feature type="compositionally biased region" description="Basic and acidic residues" evidence="7">
    <location>
        <begin position="293"/>
        <end position="309"/>
    </location>
</feature>
<feature type="domain" description="Rad4 beta-hairpin" evidence="8">
    <location>
        <begin position="600"/>
        <end position="651"/>
    </location>
</feature>
<dbReference type="InterPro" id="IPR042488">
    <property type="entry name" value="Rad4_BHD3_sf"/>
</dbReference>
<evidence type="ECO:0000256" key="2">
    <source>
        <dbReference type="ARBA" id="ARBA00009525"/>
    </source>
</evidence>
<dbReference type="InterPro" id="IPR004583">
    <property type="entry name" value="DNA_repair_Rad4"/>
</dbReference>
<dbReference type="PANTHER" id="PTHR12135">
    <property type="entry name" value="DNA REPAIR PROTEIN XP-C / RAD4"/>
    <property type="match status" value="1"/>
</dbReference>
<dbReference type="Gene3D" id="3.90.260.10">
    <property type="entry name" value="Transglutaminase-like"/>
    <property type="match status" value="2"/>
</dbReference>
<feature type="domain" description="Rad4 beta-hairpin" evidence="10">
    <location>
        <begin position="722"/>
        <end position="796"/>
    </location>
</feature>
<evidence type="ECO:0000256" key="4">
    <source>
        <dbReference type="ARBA" id="ARBA00023204"/>
    </source>
</evidence>
<comment type="similarity">
    <text evidence="2">Belongs to the XPC family.</text>
</comment>
<dbReference type="Pfam" id="PF03835">
    <property type="entry name" value="Rad4"/>
    <property type="match status" value="1"/>
</dbReference>
<dbReference type="Proteomes" id="UP000017836">
    <property type="component" value="Unassembled WGS sequence"/>
</dbReference>
<dbReference type="GO" id="GO:0000111">
    <property type="term" value="C:nucleotide-excision repair factor 2 complex"/>
    <property type="evidence" value="ECO:0000318"/>
    <property type="project" value="GO_Central"/>
</dbReference>
<evidence type="ECO:0000259" key="10">
    <source>
        <dbReference type="SMART" id="SM01032"/>
    </source>
</evidence>
<dbReference type="InterPro" id="IPR018325">
    <property type="entry name" value="Rad4/PNGase_transGLS-fold"/>
</dbReference>
<keyword evidence="5" id="KW-0539">Nucleus</keyword>
<dbReference type="GO" id="GO:0005737">
    <property type="term" value="C:cytoplasm"/>
    <property type="evidence" value="ECO:0000318"/>
    <property type="project" value="GO_Central"/>
</dbReference>
<evidence type="ECO:0000256" key="6">
    <source>
        <dbReference type="SAM" id="Coils"/>
    </source>
</evidence>
<dbReference type="eggNOG" id="KOG2179">
    <property type="taxonomic scope" value="Eukaryota"/>
</dbReference>
<dbReference type="SUPFAM" id="SSF54001">
    <property type="entry name" value="Cysteine proteinases"/>
    <property type="match status" value="1"/>
</dbReference>
<dbReference type="Gene3D" id="2.20.20.110">
    <property type="entry name" value="Rad4, beta-hairpin domain BHD1"/>
    <property type="match status" value="1"/>
</dbReference>